<sequence>MKSNELHRMVKKAGWLHVRTDGSHYIYEKDGKTYPVPYHGAKEVGKGLASKIKKEMGL</sequence>
<proteinExistence type="inferred from homology"/>
<evidence type="ECO:0000256" key="6">
    <source>
        <dbReference type="ARBA" id="ARBA00022884"/>
    </source>
</evidence>
<evidence type="ECO:0000256" key="5">
    <source>
        <dbReference type="ARBA" id="ARBA00022801"/>
    </source>
</evidence>
<dbReference type="InterPro" id="IPR038570">
    <property type="entry name" value="HicA_sf"/>
</dbReference>
<dbReference type="RefSeq" id="WP_408085015.1">
    <property type="nucleotide sequence ID" value="NZ_JBELPZ010000009.1"/>
</dbReference>
<evidence type="ECO:0000256" key="3">
    <source>
        <dbReference type="ARBA" id="ARBA00022722"/>
    </source>
</evidence>
<keyword evidence="3" id="KW-0540">Nuclease</keyword>
<keyword evidence="9" id="KW-1185">Reference proteome</keyword>
<comment type="similarity">
    <text evidence="1">Belongs to the HicA mRNA interferase family.</text>
</comment>
<dbReference type="Proteomes" id="UP001629156">
    <property type="component" value="Unassembled WGS sequence"/>
</dbReference>
<keyword evidence="2" id="KW-1277">Toxin-antitoxin system</keyword>
<evidence type="ECO:0000256" key="4">
    <source>
        <dbReference type="ARBA" id="ARBA00022759"/>
    </source>
</evidence>
<evidence type="ECO:0000256" key="1">
    <source>
        <dbReference type="ARBA" id="ARBA00006620"/>
    </source>
</evidence>
<evidence type="ECO:0000313" key="8">
    <source>
        <dbReference type="EMBL" id="MFL9844758.1"/>
    </source>
</evidence>
<comment type="caution">
    <text evidence="8">The sequence shown here is derived from an EMBL/GenBank/DDBJ whole genome shotgun (WGS) entry which is preliminary data.</text>
</comment>
<reference evidence="8 9" key="1">
    <citation type="submission" date="2024-06" db="EMBL/GenBank/DDBJ databases">
        <authorList>
            <person name="Kaempfer P."/>
            <person name="Viver T."/>
        </authorList>
    </citation>
    <scope>NUCLEOTIDE SEQUENCE [LARGE SCALE GENOMIC DNA]</scope>
    <source>
        <strain evidence="8 9">ST-119</strain>
    </source>
</reference>
<dbReference type="InterPro" id="IPR012933">
    <property type="entry name" value="HicA_mRNA_interferase"/>
</dbReference>
<dbReference type="EMBL" id="JBELPZ010000009">
    <property type="protein sequence ID" value="MFL9844758.1"/>
    <property type="molecule type" value="Genomic_DNA"/>
</dbReference>
<evidence type="ECO:0000256" key="7">
    <source>
        <dbReference type="ARBA" id="ARBA00023016"/>
    </source>
</evidence>
<protein>
    <submittedName>
        <fullName evidence="8">Type II toxin-antitoxin system HicA family toxin</fullName>
    </submittedName>
</protein>
<keyword evidence="7" id="KW-0346">Stress response</keyword>
<keyword evidence="6" id="KW-0694">RNA-binding</keyword>
<name>A0ABW8Z0A8_9FLAO</name>
<accession>A0ABW8Z0A8</accession>
<gene>
    <name evidence="8" type="ORF">ABS766_10050</name>
</gene>
<dbReference type="Gene3D" id="3.30.920.30">
    <property type="entry name" value="Hypothetical protein"/>
    <property type="match status" value="1"/>
</dbReference>
<dbReference type="Pfam" id="PF07927">
    <property type="entry name" value="HicA_toxin"/>
    <property type="match status" value="1"/>
</dbReference>
<organism evidence="8 9">
    <name type="scientific">Flavobacterium rhizosphaerae</name>
    <dbReference type="NCBI Taxonomy" id="3163298"/>
    <lineage>
        <taxon>Bacteria</taxon>
        <taxon>Pseudomonadati</taxon>
        <taxon>Bacteroidota</taxon>
        <taxon>Flavobacteriia</taxon>
        <taxon>Flavobacteriales</taxon>
        <taxon>Flavobacteriaceae</taxon>
        <taxon>Flavobacterium</taxon>
    </lineage>
</organism>
<keyword evidence="5" id="KW-0378">Hydrolase</keyword>
<evidence type="ECO:0000256" key="2">
    <source>
        <dbReference type="ARBA" id="ARBA00022649"/>
    </source>
</evidence>
<dbReference type="SUPFAM" id="SSF54786">
    <property type="entry name" value="YcfA/nrd intein domain"/>
    <property type="match status" value="1"/>
</dbReference>
<keyword evidence="4" id="KW-0255">Endonuclease</keyword>
<evidence type="ECO:0000313" key="9">
    <source>
        <dbReference type="Proteomes" id="UP001629156"/>
    </source>
</evidence>